<keyword evidence="13 15" id="KW-0131">Cell cycle</keyword>
<dbReference type="GO" id="GO:0006915">
    <property type="term" value="P:apoptotic process"/>
    <property type="evidence" value="ECO:0007669"/>
    <property type="project" value="UniProtKB-UniRule"/>
</dbReference>
<evidence type="ECO:0000256" key="11">
    <source>
        <dbReference type="ARBA" id="ARBA00023204"/>
    </source>
</evidence>
<evidence type="ECO:0000256" key="15">
    <source>
        <dbReference type="RuleBase" id="RU368019"/>
    </source>
</evidence>
<dbReference type="Pfam" id="PF06113">
    <property type="entry name" value="BRE"/>
    <property type="match status" value="1"/>
</dbReference>
<dbReference type="GO" id="GO:0031593">
    <property type="term" value="F:polyubiquitin modification-dependent protein binding"/>
    <property type="evidence" value="ECO:0007669"/>
    <property type="project" value="UniProtKB-UniRule"/>
</dbReference>
<dbReference type="GO" id="GO:0005737">
    <property type="term" value="C:cytoplasm"/>
    <property type="evidence" value="ECO:0007669"/>
    <property type="project" value="UniProtKB-SubCell"/>
</dbReference>
<comment type="subcellular location">
    <subcellularLocation>
        <location evidence="15">Cytoplasm</location>
    </subcellularLocation>
    <subcellularLocation>
        <location evidence="1 15">Nucleus</location>
    </subcellularLocation>
    <text evidence="15">Localizes at sites of DNA damage at double-strand breaks (DSBs).</text>
</comment>
<gene>
    <name evidence="17" type="ORF">V5799_018605</name>
</gene>
<evidence type="ECO:0000256" key="10">
    <source>
        <dbReference type="ARBA" id="ARBA00022853"/>
    </source>
</evidence>
<keyword evidence="8 15" id="KW-0498">Mitosis</keyword>
<evidence type="ECO:0000256" key="13">
    <source>
        <dbReference type="ARBA" id="ARBA00023306"/>
    </source>
</evidence>
<name>A0AAQ4EYS6_AMBAM</name>
<evidence type="ECO:0000256" key="8">
    <source>
        <dbReference type="ARBA" id="ARBA00022776"/>
    </source>
</evidence>
<evidence type="ECO:0000256" key="12">
    <source>
        <dbReference type="ARBA" id="ARBA00023242"/>
    </source>
</evidence>
<keyword evidence="7 15" id="KW-0227">DNA damage</keyword>
<dbReference type="PANTHER" id="PTHR15189:SF7">
    <property type="entry name" value="BRISC AND BRCA1-A COMPLEX MEMBER 2"/>
    <property type="match status" value="1"/>
</dbReference>
<keyword evidence="18" id="KW-1185">Reference proteome</keyword>
<evidence type="ECO:0000256" key="3">
    <source>
        <dbReference type="ARBA" id="ARBA00022490"/>
    </source>
</evidence>
<dbReference type="AlphaFoldDB" id="A0AAQ4EYS6"/>
<evidence type="ECO:0000256" key="2">
    <source>
        <dbReference type="ARBA" id="ARBA00019438"/>
    </source>
</evidence>
<keyword evidence="4 15" id="KW-0132">Cell division</keyword>
<evidence type="ECO:0000313" key="17">
    <source>
        <dbReference type="EMBL" id="KAK8780054.1"/>
    </source>
</evidence>
<evidence type="ECO:0000256" key="5">
    <source>
        <dbReference type="ARBA" id="ARBA00022703"/>
    </source>
</evidence>
<dbReference type="GO" id="GO:0006302">
    <property type="term" value="P:double-strand break repair"/>
    <property type="evidence" value="ECO:0007669"/>
    <property type="project" value="UniProtKB-UniRule"/>
</dbReference>
<organism evidence="17 18">
    <name type="scientific">Amblyomma americanum</name>
    <name type="common">Lone star tick</name>
    <dbReference type="NCBI Taxonomy" id="6943"/>
    <lineage>
        <taxon>Eukaryota</taxon>
        <taxon>Metazoa</taxon>
        <taxon>Ecdysozoa</taxon>
        <taxon>Arthropoda</taxon>
        <taxon>Chelicerata</taxon>
        <taxon>Arachnida</taxon>
        <taxon>Acari</taxon>
        <taxon>Parasitiformes</taxon>
        <taxon>Ixodida</taxon>
        <taxon>Ixodoidea</taxon>
        <taxon>Ixodidae</taxon>
        <taxon>Amblyomminae</taxon>
        <taxon>Amblyomma</taxon>
    </lineage>
</organism>
<evidence type="ECO:0000256" key="4">
    <source>
        <dbReference type="ARBA" id="ARBA00022618"/>
    </source>
</evidence>
<dbReference type="GO" id="GO:0051301">
    <property type="term" value="P:cell division"/>
    <property type="evidence" value="ECO:0007669"/>
    <property type="project" value="UniProtKB-UniRule"/>
</dbReference>
<comment type="caution">
    <text evidence="17">The sequence shown here is derived from an EMBL/GenBank/DDBJ whole genome shotgun (WGS) entry which is preliminary data.</text>
</comment>
<evidence type="ECO:0000256" key="1">
    <source>
        <dbReference type="ARBA" id="ARBA00004123"/>
    </source>
</evidence>
<dbReference type="GO" id="GO:0070531">
    <property type="term" value="C:BRCA1-A complex"/>
    <property type="evidence" value="ECO:0007669"/>
    <property type="project" value="UniProtKB-UniRule"/>
</dbReference>
<keyword evidence="11 15" id="KW-0234">DNA repair</keyword>
<evidence type="ECO:0000256" key="14">
    <source>
        <dbReference type="ARBA" id="ARBA00025766"/>
    </source>
</evidence>
<feature type="region of interest" description="Disordered" evidence="16">
    <location>
        <begin position="1"/>
        <end position="21"/>
    </location>
</feature>
<protein>
    <recommendedName>
        <fullName evidence="2 15">BRISC and BRCA1-A complex member 2</fullName>
    </recommendedName>
</protein>
<evidence type="ECO:0000256" key="6">
    <source>
        <dbReference type="ARBA" id="ARBA00022737"/>
    </source>
</evidence>
<comment type="function">
    <text evidence="15">May play a role in homeostasis or cellular differentiation in cells of neural, epithelial and germline origins. May also act as a death receptor-associated anti-apoptotic protein, which inhibits the mitochondrial apoptotic pathway.</text>
</comment>
<comment type="similarity">
    <text evidence="14 15">Belongs to the BABAM2 family.</text>
</comment>
<evidence type="ECO:0000256" key="7">
    <source>
        <dbReference type="ARBA" id="ARBA00022763"/>
    </source>
</evidence>
<comment type="subunit">
    <text evidence="15">Component of the ARISC complex. Component of the BRCA1-A complex. Component of the BRISC complex. Binds polyubiquitin.</text>
</comment>
<evidence type="ECO:0000256" key="9">
    <source>
        <dbReference type="ARBA" id="ARBA00022786"/>
    </source>
</evidence>
<evidence type="ECO:0000313" key="18">
    <source>
        <dbReference type="Proteomes" id="UP001321473"/>
    </source>
</evidence>
<dbReference type="GO" id="GO:0070552">
    <property type="term" value="C:BRISC complex"/>
    <property type="evidence" value="ECO:0007669"/>
    <property type="project" value="UniProtKB-UniRule"/>
</dbReference>
<keyword evidence="6" id="KW-0677">Repeat</keyword>
<dbReference type="GO" id="GO:0007095">
    <property type="term" value="P:mitotic G2 DNA damage checkpoint signaling"/>
    <property type="evidence" value="ECO:0007669"/>
    <property type="project" value="UniProtKB-UniRule"/>
</dbReference>
<accession>A0AAQ4EYS6</accession>
<dbReference type="Proteomes" id="UP001321473">
    <property type="component" value="Unassembled WGS sequence"/>
</dbReference>
<comment type="domain">
    <text evidence="15">Contains 2 ubiquitin-conjugating enzyme family-like (UEV-like) regions. These regions lack the critical Cys residues required for ubiquitination but retain the ability to bind ubiquitin.</text>
</comment>
<keyword evidence="9 15" id="KW-0833">Ubl conjugation pathway</keyword>
<keyword evidence="3 15" id="KW-0963">Cytoplasm</keyword>
<dbReference type="GO" id="GO:0045739">
    <property type="term" value="P:positive regulation of DNA repair"/>
    <property type="evidence" value="ECO:0007669"/>
    <property type="project" value="UniProtKB-UniRule"/>
</dbReference>
<dbReference type="PANTHER" id="PTHR15189">
    <property type="entry name" value="BRISC AND BRCA1-A COMPLEX MEMBER 2"/>
    <property type="match status" value="1"/>
</dbReference>
<dbReference type="GO" id="GO:0006325">
    <property type="term" value="P:chromatin organization"/>
    <property type="evidence" value="ECO:0007669"/>
    <property type="project" value="UniProtKB-UniRule"/>
</dbReference>
<evidence type="ECO:0000256" key="16">
    <source>
        <dbReference type="SAM" id="MobiDB-lite"/>
    </source>
</evidence>
<dbReference type="EMBL" id="JARKHS020009230">
    <property type="protein sequence ID" value="KAK8780054.1"/>
    <property type="molecule type" value="Genomic_DNA"/>
</dbReference>
<sequence length="221" mass="25246">MQNLTTPHPIRLVSASHGGPRDGTQQLCDRFKISLPYAGQAITWEVIFQAHRPELPPDFIFDDTAFQPNIEELPSLCDWNSEDDQALTNVVQELLEQYRKHQVSMLDDSPRLQFEYSSLVHQSDIAESNIQVHLNKKNPGTPVRFWITLPIDFSRLPPVFAKVLLIFSDLLNVSRPSPPKFKPLLTAVSVLCLTFWKLHGVPSLQKGHDRMLWFALVPIML</sequence>
<keyword evidence="12 15" id="KW-0539">Nucleus</keyword>
<reference evidence="17 18" key="1">
    <citation type="journal article" date="2023" name="Arcadia Sci">
        <title>De novo assembly of a long-read Amblyomma americanum tick genome.</title>
        <authorList>
            <person name="Chou S."/>
            <person name="Poskanzer K.E."/>
            <person name="Rollins M."/>
            <person name="Thuy-Boun P.S."/>
        </authorList>
    </citation>
    <scope>NUCLEOTIDE SEQUENCE [LARGE SCALE GENOMIC DNA]</scope>
    <source>
        <strain evidence="17">F_SG_1</strain>
        <tissue evidence="17">Salivary glands</tissue>
    </source>
</reference>
<proteinExistence type="inferred from homology"/>
<dbReference type="InterPro" id="IPR010358">
    <property type="entry name" value="BRE"/>
</dbReference>
<keyword evidence="5 15" id="KW-0053">Apoptosis</keyword>
<keyword evidence="10 15" id="KW-0156">Chromatin regulator</keyword>
<dbReference type="GO" id="GO:0010212">
    <property type="term" value="P:response to ionizing radiation"/>
    <property type="evidence" value="ECO:0007669"/>
    <property type="project" value="UniProtKB-UniRule"/>
</dbReference>